<feature type="domain" description="Glycosyl transferase family 25" evidence="1">
    <location>
        <begin position="7"/>
        <end position="190"/>
    </location>
</feature>
<evidence type="ECO:0000313" key="2">
    <source>
        <dbReference type="EMBL" id="KHJ55367.1"/>
    </source>
</evidence>
<name>A0A0B1Q8W2_9HYPH</name>
<protein>
    <recommendedName>
        <fullName evidence="1">Glycosyl transferase family 25 domain-containing protein</fullName>
    </recommendedName>
</protein>
<dbReference type="Proteomes" id="UP000030826">
    <property type="component" value="Unassembled WGS sequence"/>
</dbReference>
<proteinExistence type="predicted"/>
<sequence>MKRSLGIYAINLDRSQERWQALAEAFSPLPYPLKRVPALDARLQPQAVLDIRGLSIVLPPAGLGYSMVRGREYLLVQEACFASHIVALRCFLSGGHELALILEDDAVPGPRTGPVLEALGGLDAPFDIVRLEAIRLSGSRPAVKVAALGAETLVRSLKPSSGSAAYVVTRRAAERLIAAAGRNLMPFDDYLANPSLHGCDVCYVSPLPIRQADAPSVIAESYERGRLRRQSGLVPFLRQAQVRGRLRLGLWAWALRGGGMPRNYRW</sequence>
<dbReference type="EMBL" id="JRFJ01000001">
    <property type="protein sequence ID" value="KHJ55367.1"/>
    <property type="molecule type" value="Genomic_DNA"/>
</dbReference>
<comment type="caution">
    <text evidence="2">The sequence shown here is derived from an EMBL/GenBank/DDBJ whole genome shotgun (WGS) entry which is preliminary data.</text>
</comment>
<evidence type="ECO:0000313" key="3">
    <source>
        <dbReference type="Proteomes" id="UP000030826"/>
    </source>
</evidence>
<dbReference type="Pfam" id="PF01755">
    <property type="entry name" value="Glyco_transf_25"/>
    <property type="match status" value="1"/>
</dbReference>
<reference evidence="2 3" key="1">
    <citation type="submission" date="2014-09" db="EMBL/GenBank/DDBJ databases">
        <title>Isolation and characterization of Aurantimonas altamirensis ON-56566 from clinical sample following a dog bite.</title>
        <authorList>
            <person name="Eshaghi A."/>
            <person name="Li A."/>
            <person name="Shahinas D."/>
            <person name="Bahn P."/>
            <person name="Kus J.V."/>
            <person name="Patel S.N."/>
        </authorList>
    </citation>
    <scope>NUCLEOTIDE SEQUENCE [LARGE SCALE GENOMIC DNA]</scope>
    <source>
        <strain evidence="2 3">ON-56566</strain>
    </source>
</reference>
<dbReference type="STRING" id="370622.LA66_01470"/>
<dbReference type="InterPro" id="IPR002654">
    <property type="entry name" value="Glyco_trans_25"/>
</dbReference>
<dbReference type="CDD" id="cd06532">
    <property type="entry name" value="Glyco_transf_25"/>
    <property type="match status" value="1"/>
</dbReference>
<dbReference type="AlphaFoldDB" id="A0A0B1Q8W2"/>
<gene>
    <name evidence="2" type="ORF">LA66_01470</name>
</gene>
<accession>A0A0B1Q8W2</accession>
<evidence type="ECO:0000259" key="1">
    <source>
        <dbReference type="Pfam" id="PF01755"/>
    </source>
</evidence>
<organism evidence="2 3">
    <name type="scientific">Aureimonas altamirensis</name>
    <dbReference type="NCBI Taxonomy" id="370622"/>
    <lineage>
        <taxon>Bacteria</taxon>
        <taxon>Pseudomonadati</taxon>
        <taxon>Pseudomonadota</taxon>
        <taxon>Alphaproteobacteria</taxon>
        <taxon>Hyphomicrobiales</taxon>
        <taxon>Aurantimonadaceae</taxon>
        <taxon>Aureimonas</taxon>
    </lineage>
</organism>
<dbReference type="OrthoDB" id="259382at2"/>
<dbReference type="RefSeq" id="WP_039188232.1">
    <property type="nucleotide sequence ID" value="NZ_JRFJ01000001.1"/>
</dbReference>